<gene>
    <name evidence="7" type="ORF">ACA1_112820</name>
</gene>
<dbReference type="OrthoDB" id="1733656at2759"/>
<dbReference type="AlphaFoldDB" id="L8H433"/>
<keyword evidence="6" id="KW-1133">Transmembrane helix</keyword>
<dbReference type="EMBL" id="KB007926">
    <property type="protein sequence ID" value="ELR19977.1"/>
    <property type="molecule type" value="Genomic_DNA"/>
</dbReference>
<dbReference type="GO" id="GO:0005829">
    <property type="term" value="C:cytosol"/>
    <property type="evidence" value="ECO:0007669"/>
    <property type="project" value="TreeGrafter"/>
</dbReference>
<feature type="compositionally biased region" description="Acidic residues" evidence="5">
    <location>
        <begin position="74"/>
        <end position="105"/>
    </location>
</feature>
<dbReference type="EC" id="3.1.1.29" evidence="1"/>
<dbReference type="FunFam" id="3.40.1490.10:FF:000001">
    <property type="entry name" value="Peptidyl-tRNA hydrolase 2"/>
    <property type="match status" value="1"/>
</dbReference>
<dbReference type="NCBIfam" id="TIGR00283">
    <property type="entry name" value="arch_pth2"/>
    <property type="match status" value="1"/>
</dbReference>
<comment type="catalytic activity">
    <reaction evidence="4">
        <text>an N-acyl-L-alpha-aminoacyl-tRNA + H2O = an N-acyl-L-amino acid + a tRNA + H(+)</text>
        <dbReference type="Rhea" id="RHEA:54448"/>
        <dbReference type="Rhea" id="RHEA-COMP:10123"/>
        <dbReference type="Rhea" id="RHEA-COMP:13883"/>
        <dbReference type="ChEBI" id="CHEBI:15377"/>
        <dbReference type="ChEBI" id="CHEBI:15378"/>
        <dbReference type="ChEBI" id="CHEBI:59874"/>
        <dbReference type="ChEBI" id="CHEBI:78442"/>
        <dbReference type="ChEBI" id="CHEBI:138191"/>
        <dbReference type="EC" id="3.1.1.29"/>
    </reaction>
</comment>
<feature type="compositionally biased region" description="Low complexity" evidence="5">
    <location>
        <begin position="53"/>
        <end position="63"/>
    </location>
</feature>
<dbReference type="GeneID" id="14920816"/>
<dbReference type="KEGG" id="acan:ACA1_112820"/>
<evidence type="ECO:0000313" key="8">
    <source>
        <dbReference type="Proteomes" id="UP000011083"/>
    </source>
</evidence>
<dbReference type="PANTHER" id="PTHR12649">
    <property type="entry name" value="PEPTIDYL-TRNA HYDROLASE 2"/>
    <property type="match status" value="1"/>
</dbReference>
<name>L8H433_ACACF</name>
<organism evidence="7 8">
    <name type="scientific">Acanthamoeba castellanii (strain ATCC 30010 / Neff)</name>
    <dbReference type="NCBI Taxonomy" id="1257118"/>
    <lineage>
        <taxon>Eukaryota</taxon>
        <taxon>Amoebozoa</taxon>
        <taxon>Discosea</taxon>
        <taxon>Longamoebia</taxon>
        <taxon>Centramoebida</taxon>
        <taxon>Acanthamoebidae</taxon>
        <taxon>Acanthamoeba</taxon>
    </lineage>
</organism>
<dbReference type="SUPFAM" id="SSF102462">
    <property type="entry name" value="Peptidyl-tRNA hydrolase II"/>
    <property type="match status" value="1"/>
</dbReference>
<dbReference type="GO" id="GO:0004045">
    <property type="term" value="F:peptidyl-tRNA hydrolase activity"/>
    <property type="evidence" value="ECO:0007669"/>
    <property type="project" value="UniProtKB-EC"/>
</dbReference>
<comment type="similarity">
    <text evidence="3">Belongs to the PTH2 family.</text>
</comment>
<proteinExistence type="inferred from homology"/>
<dbReference type="VEuPathDB" id="AmoebaDB:ACA1_112820"/>
<dbReference type="OMA" id="RMDLGMT"/>
<dbReference type="Gene3D" id="3.40.1490.10">
    <property type="entry name" value="Bit1"/>
    <property type="match status" value="1"/>
</dbReference>
<protein>
    <recommendedName>
        <fullName evidence="1">peptidyl-tRNA hydrolase</fullName>
        <ecNumber evidence="1">3.1.1.29</ecNumber>
    </recommendedName>
</protein>
<evidence type="ECO:0000313" key="7">
    <source>
        <dbReference type="EMBL" id="ELR19977.1"/>
    </source>
</evidence>
<keyword evidence="8" id="KW-1185">Reference proteome</keyword>
<dbReference type="CDD" id="cd02430">
    <property type="entry name" value="PTH2"/>
    <property type="match status" value="1"/>
</dbReference>
<dbReference type="Proteomes" id="UP000011083">
    <property type="component" value="Unassembled WGS sequence"/>
</dbReference>
<keyword evidence="6" id="KW-0812">Transmembrane</keyword>
<dbReference type="STRING" id="1257118.L8H433"/>
<feature type="compositionally biased region" description="Basic and acidic residues" evidence="5">
    <location>
        <begin position="64"/>
        <end position="73"/>
    </location>
</feature>
<keyword evidence="2 7" id="KW-0378">Hydrolase</keyword>
<evidence type="ECO:0000256" key="3">
    <source>
        <dbReference type="ARBA" id="ARBA00038050"/>
    </source>
</evidence>
<reference evidence="7 8" key="1">
    <citation type="journal article" date="2013" name="Genome Biol.">
        <title>Genome of Acanthamoeba castellanii highlights extensive lateral gene transfer and early evolution of tyrosine kinase signaling.</title>
        <authorList>
            <person name="Clarke M."/>
            <person name="Lohan A.J."/>
            <person name="Liu B."/>
            <person name="Lagkouvardos I."/>
            <person name="Roy S."/>
            <person name="Zafar N."/>
            <person name="Bertelli C."/>
            <person name="Schilde C."/>
            <person name="Kianianmomeni A."/>
            <person name="Burglin T.R."/>
            <person name="Frech C."/>
            <person name="Turcotte B."/>
            <person name="Kopec K.O."/>
            <person name="Synnott J.M."/>
            <person name="Choo C."/>
            <person name="Paponov I."/>
            <person name="Finkler A."/>
            <person name="Soon Heng Tan C."/>
            <person name="Hutchins A.P."/>
            <person name="Weinmeier T."/>
            <person name="Rattei T."/>
            <person name="Chu J.S."/>
            <person name="Gimenez G."/>
            <person name="Irimia M."/>
            <person name="Rigden D.J."/>
            <person name="Fitzpatrick D.A."/>
            <person name="Lorenzo-Morales J."/>
            <person name="Bateman A."/>
            <person name="Chiu C.H."/>
            <person name="Tang P."/>
            <person name="Hegemann P."/>
            <person name="Fromm H."/>
            <person name="Raoult D."/>
            <person name="Greub G."/>
            <person name="Miranda-Saavedra D."/>
            <person name="Chen N."/>
            <person name="Nash P."/>
            <person name="Ginger M.L."/>
            <person name="Horn M."/>
            <person name="Schaap P."/>
            <person name="Caler L."/>
            <person name="Loftus B."/>
        </authorList>
    </citation>
    <scope>NUCLEOTIDE SEQUENCE [LARGE SCALE GENOMIC DNA]</scope>
    <source>
        <strain evidence="7 8">Neff</strain>
    </source>
</reference>
<accession>L8H433</accession>
<evidence type="ECO:0000256" key="1">
    <source>
        <dbReference type="ARBA" id="ARBA00013260"/>
    </source>
</evidence>
<evidence type="ECO:0000256" key="5">
    <source>
        <dbReference type="SAM" id="MobiDB-lite"/>
    </source>
</evidence>
<evidence type="ECO:0000256" key="4">
    <source>
        <dbReference type="ARBA" id="ARBA00048707"/>
    </source>
</evidence>
<dbReference type="RefSeq" id="XP_004342086.1">
    <property type="nucleotide sequence ID" value="XM_004342037.1"/>
</dbReference>
<feature type="transmembrane region" description="Helical" evidence="6">
    <location>
        <begin position="27"/>
        <end position="46"/>
    </location>
</feature>
<sequence length="232" mass="24930">MENKAAAAVAVVPEALSLDAWGLTPPVLVALLVVAFVTGALLARFFGRPSAPPASSVPSSATPKDAKSKKAAEDESEDEDSESEDDSEDDEEDDDEDEDDEDDDGEEHKMVLCVRTDLKMQRGKVAAQCGHAVLGAYREARRRGRSGKEDQEVCREALRQWSRQGQAKIALAIPDEATMMDLEAKARARKLPTYIVADAGRTQIAAGSLTVLAIGPGPKSKLDEVTGHLKLF</sequence>
<dbReference type="InterPro" id="IPR002833">
    <property type="entry name" value="PTH2"/>
</dbReference>
<dbReference type="PANTHER" id="PTHR12649:SF11">
    <property type="entry name" value="PEPTIDYL-TRNA HYDROLASE 2, MITOCHONDRIAL"/>
    <property type="match status" value="1"/>
</dbReference>
<keyword evidence="6" id="KW-0472">Membrane</keyword>
<evidence type="ECO:0000256" key="6">
    <source>
        <dbReference type="SAM" id="Phobius"/>
    </source>
</evidence>
<feature type="region of interest" description="Disordered" evidence="5">
    <location>
        <begin position="48"/>
        <end position="108"/>
    </location>
</feature>
<dbReference type="Pfam" id="PF01981">
    <property type="entry name" value="PTH2"/>
    <property type="match status" value="1"/>
</dbReference>
<evidence type="ECO:0000256" key="2">
    <source>
        <dbReference type="ARBA" id="ARBA00022801"/>
    </source>
</evidence>
<dbReference type="InterPro" id="IPR023476">
    <property type="entry name" value="Pep_tRNA_hydro_II_dom_sf"/>
</dbReference>